<gene>
    <name evidence="3" type="ORF">FEK34_17335</name>
</gene>
<feature type="region of interest" description="Disordered" evidence="2">
    <location>
        <begin position="163"/>
        <end position="185"/>
    </location>
</feature>
<reference evidence="3 4" key="1">
    <citation type="submission" date="2019-05" db="EMBL/GenBank/DDBJ databases">
        <title>Genomes sequences of two Nocardia cyriacigeorgica environmental isolates, type strains Nocardia asteroides ATCC 19247 and Nocardia cyriacigeorgica DSM 44484.</title>
        <authorList>
            <person name="Vautrin F."/>
            <person name="Bergeron E."/>
            <person name="Dubost A."/>
            <person name="Abrouk D."/>
            <person name="Rodriguez Nava V."/>
            <person name="Pujic P."/>
        </authorList>
    </citation>
    <scope>NUCLEOTIDE SEQUENCE [LARGE SCALE GENOMIC DNA]</scope>
    <source>
        <strain evidence="3 4">EML 446</strain>
    </source>
</reference>
<dbReference type="EMBL" id="VBUT01000006">
    <property type="protein sequence ID" value="TLF76666.1"/>
    <property type="molecule type" value="Genomic_DNA"/>
</dbReference>
<comment type="caution">
    <text evidence="3">The sequence shown here is derived from an EMBL/GenBank/DDBJ whole genome shotgun (WGS) entry which is preliminary data.</text>
</comment>
<name>A0A5R8NLW6_9NOCA</name>
<evidence type="ECO:0000256" key="1">
    <source>
        <dbReference type="SAM" id="Coils"/>
    </source>
</evidence>
<feature type="coiled-coil region" evidence="1">
    <location>
        <begin position="102"/>
        <end position="129"/>
    </location>
</feature>
<protein>
    <submittedName>
        <fullName evidence="3">Uncharacterized protein</fullName>
    </submittedName>
</protein>
<organism evidence="3 4">
    <name type="scientific">Nocardia cyriacigeorgica</name>
    <dbReference type="NCBI Taxonomy" id="135487"/>
    <lineage>
        <taxon>Bacteria</taxon>
        <taxon>Bacillati</taxon>
        <taxon>Actinomycetota</taxon>
        <taxon>Actinomycetes</taxon>
        <taxon>Mycobacteriales</taxon>
        <taxon>Nocardiaceae</taxon>
        <taxon>Nocardia</taxon>
    </lineage>
</organism>
<accession>A0A5R8NLW6</accession>
<evidence type="ECO:0000313" key="4">
    <source>
        <dbReference type="Proteomes" id="UP000306378"/>
    </source>
</evidence>
<keyword evidence="1" id="KW-0175">Coiled coil</keyword>
<evidence type="ECO:0000256" key="2">
    <source>
        <dbReference type="SAM" id="MobiDB-lite"/>
    </source>
</evidence>
<evidence type="ECO:0000313" key="3">
    <source>
        <dbReference type="EMBL" id="TLF76666.1"/>
    </source>
</evidence>
<sequence length="185" mass="20995">MRASVTVEDAEGEWIVSFTHRDPELLNAMKKAVPRGRHWDAVNMSWRVNAGTRIMADLCAEFEQLGAAVTKPNTLNPNPPDGGDRRTAEYWERKFRAMNDAARRQHEQIQQLIDERDELQEQLRSATNVSTPMNGWAETLFDAVGPTLRKSVFKALTTCLHPDRAGDEGHPLQQQLNAAYDKARR</sequence>
<dbReference type="AlphaFoldDB" id="A0A5R8NLW6"/>
<dbReference type="Proteomes" id="UP000306378">
    <property type="component" value="Unassembled WGS sequence"/>
</dbReference>
<dbReference type="RefSeq" id="WP_138448834.1">
    <property type="nucleotide sequence ID" value="NZ_VBUT01000006.1"/>
</dbReference>
<proteinExistence type="predicted"/>